<dbReference type="Proteomes" id="UP000544872">
    <property type="component" value="Unassembled WGS sequence"/>
</dbReference>
<sequence length="104" mass="11468">MVEVWVPADRLLRPCSDPRTDISACSATAAAAETAPGVPDYRGFFAGLYVQSYSVNGAPWTRLGYTYDWDRHSATHRGASEFMVAPETGYTVAGRWPLEAYCTR</sequence>
<dbReference type="AlphaFoldDB" id="A0A7W9ZHT9"/>
<name>A0A7W9ZHT9_NOVIT</name>
<evidence type="ECO:0000313" key="2">
    <source>
        <dbReference type="Proteomes" id="UP000544872"/>
    </source>
</evidence>
<accession>A0A7W9ZHT9</accession>
<gene>
    <name evidence="1" type="ORF">FHS48_003163</name>
</gene>
<protein>
    <submittedName>
        <fullName evidence="1">Uncharacterized protein</fullName>
    </submittedName>
</protein>
<comment type="caution">
    <text evidence="1">The sequence shown here is derived from an EMBL/GenBank/DDBJ whole genome shotgun (WGS) entry which is preliminary data.</text>
</comment>
<dbReference type="EMBL" id="JACIIX010000013">
    <property type="protein sequence ID" value="MBB6211720.1"/>
    <property type="molecule type" value="Genomic_DNA"/>
</dbReference>
<organism evidence="1 2">
    <name type="scientific">Novispirillum itersonii</name>
    <name type="common">Aquaspirillum itersonii</name>
    <dbReference type="NCBI Taxonomy" id="189"/>
    <lineage>
        <taxon>Bacteria</taxon>
        <taxon>Pseudomonadati</taxon>
        <taxon>Pseudomonadota</taxon>
        <taxon>Alphaproteobacteria</taxon>
        <taxon>Rhodospirillales</taxon>
        <taxon>Novispirillaceae</taxon>
        <taxon>Novispirillum</taxon>
    </lineage>
</organism>
<evidence type="ECO:0000313" key="1">
    <source>
        <dbReference type="EMBL" id="MBB6211720.1"/>
    </source>
</evidence>
<proteinExistence type="predicted"/>
<dbReference type="RefSeq" id="WP_184264741.1">
    <property type="nucleotide sequence ID" value="NZ_JACIIX010000013.1"/>
</dbReference>
<reference evidence="1 2" key="1">
    <citation type="submission" date="2020-08" db="EMBL/GenBank/DDBJ databases">
        <title>Genomic Encyclopedia of Type Strains, Phase IV (KMG-IV): sequencing the most valuable type-strain genomes for metagenomic binning, comparative biology and taxonomic classification.</title>
        <authorList>
            <person name="Goeker M."/>
        </authorList>
    </citation>
    <scope>NUCLEOTIDE SEQUENCE [LARGE SCALE GENOMIC DNA]</scope>
    <source>
        <strain evidence="1 2">DSM 11590</strain>
    </source>
</reference>
<keyword evidence="2" id="KW-1185">Reference proteome</keyword>